<feature type="domain" description="Phosphodiester glycosidase" evidence="1">
    <location>
        <begin position="175"/>
        <end position="355"/>
    </location>
</feature>
<dbReference type="GO" id="GO:0016798">
    <property type="term" value="F:hydrolase activity, acting on glycosyl bonds"/>
    <property type="evidence" value="ECO:0007669"/>
    <property type="project" value="UniProtKB-KW"/>
</dbReference>
<proteinExistence type="predicted"/>
<keyword evidence="2" id="KW-0326">Glycosidase</keyword>
<dbReference type="InterPro" id="IPR018711">
    <property type="entry name" value="NAGPA"/>
</dbReference>
<accession>A0A7X3CLE2</accession>
<organism evidence="2 3">
    <name type="scientific">Paenibacillus woosongensis</name>
    <dbReference type="NCBI Taxonomy" id="307580"/>
    <lineage>
        <taxon>Bacteria</taxon>
        <taxon>Bacillati</taxon>
        <taxon>Bacillota</taxon>
        <taxon>Bacilli</taxon>
        <taxon>Bacillales</taxon>
        <taxon>Paenibacillaceae</taxon>
        <taxon>Paenibacillus</taxon>
    </lineage>
</organism>
<sequence length="356" mass="38883">MMAEIKGINRFFLLATAPLFGLLIALILSGPKISWTTEPELITADAQQMDQAFGSISSGLEQADETAKYTISTIRETAELYHKTTNTMTTIVQTAQNTAAKPEIIYNKRITAKLGSPKETIKSERIILELYKVNPGNYKGYAVKVKLKSPEAMKMTLGGDKLGGSETTKQAVSRYGAVAGINAGGFADSKGKRYPLSTTMLNGKYLNGFEPSYKDLFFVGMDKNGKLIGGKFKDKAQLDRLEPSFGASFVPILLKDGQKTAIPLKWQTSPLRAPRTVIGNYKDDQLIILVIDGYNENGNSGATLQELQDKLYNMGVVNAYNLDGGGSSSLVWNGKVINNPSDGQLRPVPTHFLFFK</sequence>
<evidence type="ECO:0000313" key="2">
    <source>
        <dbReference type="EMBL" id="MUG43870.1"/>
    </source>
</evidence>
<gene>
    <name evidence="2" type="ORF">GNP95_02455</name>
</gene>
<dbReference type="PANTHER" id="PTHR40446">
    <property type="entry name" value="N-ACETYLGLUCOSAMINE-1-PHOSPHODIESTER ALPHA-N-ACETYLGLUCOSAMINIDASE"/>
    <property type="match status" value="1"/>
</dbReference>
<evidence type="ECO:0000313" key="3">
    <source>
        <dbReference type="Proteomes" id="UP000447876"/>
    </source>
</evidence>
<dbReference type="PANTHER" id="PTHR40446:SF2">
    <property type="entry name" value="N-ACETYLGLUCOSAMINE-1-PHOSPHODIESTER ALPHA-N-ACETYLGLUCOSAMINIDASE"/>
    <property type="match status" value="1"/>
</dbReference>
<evidence type="ECO:0000259" key="1">
    <source>
        <dbReference type="Pfam" id="PF09992"/>
    </source>
</evidence>
<dbReference type="EMBL" id="WNZW01000001">
    <property type="protein sequence ID" value="MUG43870.1"/>
    <property type="molecule type" value="Genomic_DNA"/>
</dbReference>
<dbReference type="Proteomes" id="UP000447876">
    <property type="component" value="Unassembled WGS sequence"/>
</dbReference>
<keyword evidence="2" id="KW-0378">Hydrolase</keyword>
<comment type="caution">
    <text evidence="2">The sequence shown here is derived from an EMBL/GenBank/DDBJ whole genome shotgun (WGS) entry which is preliminary data.</text>
</comment>
<dbReference type="AlphaFoldDB" id="A0A7X3CLE2"/>
<dbReference type="Pfam" id="PF09992">
    <property type="entry name" value="NAGPA"/>
    <property type="match status" value="1"/>
</dbReference>
<name>A0A7X3CLE2_9BACL</name>
<protein>
    <submittedName>
        <fullName evidence="2">Phosphodiester glycosidase family protein</fullName>
    </submittedName>
</protein>
<reference evidence="2 3" key="1">
    <citation type="submission" date="2019-11" db="EMBL/GenBank/DDBJ databases">
        <title>Draft genome sequences of five Paenibacillus species of dairy origin.</title>
        <authorList>
            <person name="Olajide A.M."/>
            <person name="Chen S."/>
            <person name="Lapointe G."/>
        </authorList>
    </citation>
    <scope>NUCLEOTIDE SEQUENCE [LARGE SCALE GENOMIC DNA]</scope>
    <source>
        <strain evidence="2 3">12CR55</strain>
    </source>
</reference>